<reference evidence="3" key="1">
    <citation type="journal article" date="2015" name="PLoS Genet.">
        <title>Genome Sequence and Transcriptome Analyses of Chrysochromulina tobin: Metabolic Tools for Enhanced Algal Fitness in the Prominent Order Prymnesiales (Haptophyceae).</title>
        <authorList>
            <person name="Hovde B.T."/>
            <person name="Deodato C.R."/>
            <person name="Hunsperger H.M."/>
            <person name="Ryken S.A."/>
            <person name="Yost W."/>
            <person name="Jha R.K."/>
            <person name="Patterson J."/>
            <person name="Monnat R.J. Jr."/>
            <person name="Barlow S.B."/>
            <person name="Starkenburg S.R."/>
            <person name="Cattolico R.A."/>
        </authorList>
    </citation>
    <scope>NUCLEOTIDE SEQUENCE</scope>
    <source>
        <strain evidence="3">CCMP291</strain>
    </source>
</reference>
<dbReference type="Proteomes" id="UP000037460">
    <property type="component" value="Unassembled WGS sequence"/>
</dbReference>
<feature type="compositionally biased region" description="Basic and acidic residues" evidence="1">
    <location>
        <begin position="473"/>
        <end position="491"/>
    </location>
</feature>
<evidence type="ECO:0000313" key="2">
    <source>
        <dbReference type="EMBL" id="KOO26729.1"/>
    </source>
</evidence>
<dbReference type="EMBL" id="JWZX01002813">
    <property type="protein sequence ID" value="KOO26729.1"/>
    <property type="molecule type" value="Genomic_DNA"/>
</dbReference>
<protein>
    <submittedName>
        <fullName evidence="2">Uncharacterized protein</fullName>
    </submittedName>
</protein>
<keyword evidence="3" id="KW-1185">Reference proteome</keyword>
<proteinExistence type="predicted"/>
<dbReference type="AlphaFoldDB" id="A0A0M0JJG7"/>
<gene>
    <name evidence="2" type="ORF">Ctob_005448</name>
</gene>
<feature type="region of interest" description="Disordered" evidence="1">
    <location>
        <begin position="593"/>
        <end position="620"/>
    </location>
</feature>
<evidence type="ECO:0000313" key="3">
    <source>
        <dbReference type="Proteomes" id="UP000037460"/>
    </source>
</evidence>
<feature type="region of interest" description="Disordered" evidence="1">
    <location>
        <begin position="473"/>
        <end position="498"/>
    </location>
</feature>
<accession>A0A0M0JJG7</accession>
<evidence type="ECO:0000256" key="1">
    <source>
        <dbReference type="SAM" id="MobiDB-lite"/>
    </source>
</evidence>
<feature type="region of interest" description="Disordered" evidence="1">
    <location>
        <begin position="402"/>
        <end position="433"/>
    </location>
</feature>
<sequence>MLKRSLEKLQSRLPEVLTKDDWAQKQLAMAMVRLTTTGEDSHVSPMMKKLTRAAAKVMGMNRAARREDITSKKVEMLQGMHNSRAKGATFRDVRESLNEPAQALIRASAERRQLLRQMQVLQEHHALLADERRMAEAITMHRRVRQLQAVNEAAIQRGDDTFADVTLEIEAIFKIASAPAAVVAQLAAEHGGTVDGALGAVGEALRVKEATLRELGRAYQEAQVATIEAARQWNDATKDYAKSKKEEEEVMVEELELVCNAQVTSWQRQLCEAEHTQLEYLFARLESSGENAAPHQVHESSPSRLVAWNRAAAEQKAKNAEMLNGLSTAHAEVATAAAAFAEAAESAKAAAQTVGQLKESFERISSFLSVRPKGNAAQWDKWLIILLDAADAVRSAQEEYAPHVPKPSVIPDSSLAATPTARGSKSGAGKRGAPVGIVSAREKRMAAEKAALEKAFANIAALEKAAAERAASERAQRAEKAGRAAAERAKTGDSGSDDEVLHRAEKRYRQQLDHAVDEMARLVRECRGVRQAWEVEMLALAREEEALLDRFGVAPKPRAKSREEEPALGIDFGIAPSSAPIFQWTPVLPPRKPRPKLPKYAPFSPQARAKDGFMESTGSSSARLGPLVALVPA</sequence>
<name>A0A0M0JJG7_9EUKA</name>
<organism evidence="2 3">
    <name type="scientific">Chrysochromulina tobinii</name>
    <dbReference type="NCBI Taxonomy" id="1460289"/>
    <lineage>
        <taxon>Eukaryota</taxon>
        <taxon>Haptista</taxon>
        <taxon>Haptophyta</taxon>
        <taxon>Prymnesiophyceae</taxon>
        <taxon>Prymnesiales</taxon>
        <taxon>Chrysochromulinaceae</taxon>
        <taxon>Chrysochromulina</taxon>
    </lineage>
</organism>
<comment type="caution">
    <text evidence="2">The sequence shown here is derived from an EMBL/GenBank/DDBJ whole genome shotgun (WGS) entry which is preliminary data.</text>
</comment>